<keyword evidence="7" id="KW-0067">ATP-binding</keyword>
<keyword evidence="9" id="KW-0812">Transmembrane</keyword>
<dbReference type="Pfam" id="PF02518">
    <property type="entry name" value="HATPase_c"/>
    <property type="match status" value="1"/>
</dbReference>
<protein>
    <recommendedName>
        <fullName evidence="2">histidine kinase</fullName>
        <ecNumber evidence="2">2.7.13.3</ecNumber>
    </recommendedName>
</protein>
<dbReference type="EC" id="2.7.13.3" evidence="2"/>
<gene>
    <name evidence="12" type="ORF">LEP48_14500</name>
</gene>
<organism evidence="12 13">
    <name type="scientific">Isoptericola luteus</name>
    <dbReference type="NCBI Taxonomy" id="2879484"/>
    <lineage>
        <taxon>Bacteria</taxon>
        <taxon>Bacillati</taxon>
        <taxon>Actinomycetota</taxon>
        <taxon>Actinomycetes</taxon>
        <taxon>Micrococcales</taxon>
        <taxon>Promicromonosporaceae</taxon>
        <taxon>Isoptericola</taxon>
    </lineage>
</organism>
<keyword evidence="3" id="KW-0597">Phosphoprotein</keyword>
<keyword evidence="6 12" id="KW-0418">Kinase</keyword>
<dbReference type="InterPro" id="IPR050482">
    <property type="entry name" value="Sensor_HK_TwoCompSys"/>
</dbReference>
<dbReference type="Gene3D" id="1.20.5.1930">
    <property type="match status" value="1"/>
</dbReference>
<feature type="domain" description="Signal transduction histidine kinase subgroup 3 dimerisation and phosphoacceptor" evidence="11">
    <location>
        <begin position="223"/>
        <end position="286"/>
    </location>
</feature>
<keyword evidence="9" id="KW-1133">Transmembrane helix</keyword>
<keyword evidence="5" id="KW-0547">Nucleotide-binding</keyword>
<keyword evidence="4" id="KW-0808">Transferase</keyword>
<evidence type="ECO:0000256" key="9">
    <source>
        <dbReference type="SAM" id="Phobius"/>
    </source>
</evidence>
<evidence type="ECO:0000256" key="2">
    <source>
        <dbReference type="ARBA" id="ARBA00012438"/>
    </source>
</evidence>
<dbReference type="CDD" id="cd16917">
    <property type="entry name" value="HATPase_UhpB-NarQ-NarX-like"/>
    <property type="match status" value="1"/>
</dbReference>
<accession>A0ABS7ZJL8</accession>
<keyword evidence="13" id="KW-1185">Reference proteome</keyword>
<name>A0ABS7ZJL8_9MICO</name>
<evidence type="ECO:0000313" key="12">
    <source>
        <dbReference type="EMBL" id="MCA5894546.1"/>
    </source>
</evidence>
<evidence type="ECO:0000256" key="8">
    <source>
        <dbReference type="ARBA" id="ARBA00023012"/>
    </source>
</evidence>
<dbReference type="PANTHER" id="PTHR24421:SF10">
    <property type="entry name" value="NITRATE_NITRITE SENSOR PROTEIN NARQ"/>
    <property type="match status" value="1"/>
</dbReference>
<dbReference type="GO" id="GO:0016301">
    <property type="term" value="F:kinase activity"/>
    <property type="evidence" value="ECO:0007669"/>
    <property type="project" value="UniProtKB-KW"/>
</dbReference>
<evidence type="ECO:0000256" key="6">
    <source>
        <dbReference type="ARBA" id="ARBA00022777"/>
    </source>
</evidence>
<dbReference type="EMBL" id="JAIXCQ010000011">
    <property type="protein sequence ID" value="MCA5894546.1"/>
    <property type="molecule type" value="Genomic_DNA"/>
</dbReference>
<proteinExistence type="predicted"/>
<evidence type="ECO:0000256" key="5">
    <source>
        <dbReference type="ARBA" id="ARBA00022741"/>
    </source>
</evidence>
<dbReference type="InterPro" id="IPR011712">
    <property type="entry name" value="Sig_transdc_His_kin_sub3_dim/P"/>
</dbReference>
<dbReference type="PANTHER" id="PTHR24421">
    <property type="entry name" value="NITRATE/NITRITE SENSOR PROTEIN NARX-RELATED"/>
    <property type="match status" value="1"/>
</dbReference>
<dbReference type="InterPro" id="IPR036890">
    <property type="entry name" value="HATPase_C_sf"/>
</dbReference>
<keyword evidence="9" id="KW-0472">Membrane</keyword>
<dbReference type="InterPro" id="IPR003594">
    <property type="entry name" value="HATPase_dom"/>
</dbReference>
<evidence type="ECO:0000259" key="10">
    <source>
        <dbReference type="Pfam" id="PF02518"/>
    </source>
</evidence>
<evidence type="ECO:0000256" key="3">
    <source>
        <dbReference type="ARBA" id="ARBA00022553"/>
    </source>
</evidence>
<evidence type="ECO:0000313" key="13">
    <source>
        <dbReference type="Proteomes" id="UP001319870"/>
    </source>
</evidence>
<feature type="domain" description="Histidine kinase/HSP90-like ATPase" evidence="10">
    <location>
        <begin position="339"/>
        <end position="410"/>
    </location>
</feature>
<evidence type="ECO:0000256" key="4">
    <source>
        <dbReference type="ARBA" id="ARBA00022679"/>
    </source>
</evidence>
<comment type="caution">
    <text evidence="12">The sequence shown here is derived from an EMBL/GenBank/DDBJ whole genome shotgun (WGS) entry which is preliminary data.</text>
</comment>
<feature type="transmembrane region" description="Helical" evidence="9">
    <location>
        <begin position="29"/>
        <end position="50"/>
    </location>
</feature>
<dbReference type="Proteomes" id="UP001319870">
    <property type="component" value="Unassembled WGS sequence"/>
</dbReference>
<feature type="transmembrane region" description="Helical" evidence="9">
    <location>
        <begin position="168"/>
        <end position="186"/>
    </location>
</feature>
<evidence type="ECO:0000256" key="7">
    <source>
        <dbReference type="ARBA" id="ARBA00022840"/>
    </source>
</evidence>
<comment type="catalytic activity">
    <reaction evidence="1">
        <text>ATP + protein L-histidine = ADP + protein N-phospho-L-histidine.</text>
        <dbReference type="EC" id="2.7.13.3"/>
    </reaction>
</comment>
<evidence type="ECO:0000259" key="11">
    <source>
        <dbReference type="Pfam" id="PF07730"/>
    </source>
</evidence>
<keyword evidence="8" id="KW-0902">Two-component regulatory system</keyword>
<dbReference type="Pfam" id="PF07730">
    <property type="entry name" value="HisKA_3"/>
    <property type="match status" value="1"/>
</dbReference>
<feature type="transmembrane region" description="Helical" evidence="9">
    <location>
        <begin position="122"/>
        <end position="148"/>
    </location>
</feature>
<feature type="transmembrane region" description="Helical" evidence="9">
    <location>
        <begin position="62"/>
        <end position="84"/>
    </location>
</feature>
<dbReference type="SUPFAM" id="SSF55874">
    <property type="entry name" value="ATPase domain of HSP90 chaperone/DNA topoisomerase II/histidine kinase"/>
    <property type="match status" value="1"/>
</dbReference>
<dbReference type="Gene3D" id="3.30.565.10">
    <property type="entry name" value="Histidine kinase-like ATPase, C-terminal domain"/>
    <property type="match status" value="1"/>
</dbReference>
<sequence>MVGRTTAGGRRARLRGVLMPLTSATTVRAGIYLVVGGVVAGAYGVLAVGFGQMLLAPSSPRAAVVVLAAVTAVLVGAPPFLAPVRALQIAAARTFLDVDARDLPDPAGPPTAATRWRGAAWFALHLALGTAVVLGLLMAVPLATQLVLSAVGVDRSFLVQVVPTITRYPALWVAVAVLLVLALPYATTAARHLLRQAAVPLLGPDQTARIAELEAQADRLAQRGRLARELHDSVGHALTVTTLQAAAAARLLDTDPDAARRSLAAVEETGRSAMADLDHVLGLLRGGAAEGPGGQRAPARSLADLPGLVADARHAGADVRLTTDQRGGTQDVPRAVSHEAYRVVQEALTNAMRHAPGGAVTVRVAGGGTRVLEVEVTNPWVARDATPGGGRGLLGMSERVRLLGGTLVTGPQDGVWVVRARFGR</sequence>
<evidence type="ECO:0000256" key="1">
    <source>
        <dbReference type="ARBA" id="ARBA00000085"/>
    </source>
</evidence>
<reference evidence="12 13" key="1">
    <citation type="submission" date="2021-09" db="EMBL/GenBank/DDBJ databases">
        <title>Isoptericola luteus sp. nov., a novel bacterium isolated from Harbin, the capital city of Heilongjiang province.</title>
        <authorList>
            <person name="Li J."/>
        </authorList>
    </citation>
    <scope>NUCLEOTIDE SEQUENCE [LARGE SCALE GENOMIC DNA]</scope>
    <source>
        <strain evidence="12 13">NEAU-Y5</strain>
    </source>
</reference>